<sequence>MRSAAVLRPTDVLENQLEGCCSGEERFHFFASCNHRLHGKKMNSLSPLISKGVRLDG</sequence>
<dbReference type="EMBL" id="GBRH01260108">
    <property type="protein sequence ID" value="JAD37787.1"/>
    <property type="molecule type" value="Transcribed_RNA"/>
</dbReference>
<proteinExistence type="predicted"/>
<reference evidence="1" key="1">
    <citation type="submission" date="2014-09" db="EMBL/GenBank/DDBJ databases">
        <authorList>
            <person name="Magalhaes I.L.F."/>
            <person name="Oliveira U."/>
            <person name="Santos F.R."/>
            <person name="Vidigal T.H.D.A."/>
            <person name="Brescovit A.D."/>
            <person name="Santos A.J."/>
        </authorList>
    </citation>
    <scope>NUCLEOTIDE SEQUENCE</scope>
    <source>
        <tissue evidence="1">Shoot tissue taken approximately 20 cm above the soil surface</tissue>
    </source>
</reference>
<reference evidence="1" key="2">
    <citation type="journal article" date="2015" name="Data Brief">
        <title>Shoot transcriptome of the giant reed, Arundo donax.</title>
        <authorList>
            <person name="Barrero R.A."/>
            <person name="Guerrero F.D."/>
            <person name="Moolhuijzen P."/>
            <person name="Goolsby J.A."/>
            <person name="Tidwell J."/>
            <person name="Bellgard S.E."/>
            <person name="Bellgard M.I."/>
        </authorList>
    </citation>
    <scope>NUCLEOTIDE SEQUENCE</scope>
    <source>
        <tissue evidence="1">Shoot tissue taken approximately 20 cm above the soil surface</tissue>
    </source>
</reference>
<name>A0A0A8ZSH1_ARUDO</name>
<organism evidence="1">
    <name type="scientific">Arundo donax</name>
    <name type="common">Giant reed</name>
    <name type="synonym">Donax arundinaceus</name>
    <dbReference type="NCBI Taxonomy" id="35708"/>
    <lineage>
        <taxon>Eukaryota</taxon>
        <taxon>Viridiplantae</taxon>
        <taxon>Streptophyta</taxon>
        <taxon>Embryophyta</taxon>
        <taxon>Tracheophyta</taxon>
        <taxon>Spermatophyta</taxon>
        <taxon>Magnoliopsida</taxon>
        <taxon>Liliopsida</taxon>
        <taxon>Poales</taxon>
        <taxon>Poaceae</taxon>
        <taxon>PACMAD clade</taxon>
        <taxon>Arundinoideae</taxon>
        <taxon>Arundineae</taxon>
        <taxon>Arundo</taxon>
    </lineage>
</organism>
<accession>A0A0A8ZSH1</accession>
<evidence type="ECO:0000313" key="1">
    <source>
        <dbReference type="EMBL" id="JAD37787.1"/>
    </source>
</evidence>
<dbReference type="AlphaFoldDB" id="A0A0A8ZSH1"/>
<protein>
    <submittedName>
        <fullName evidence="1">Uncharacterized protein</fullName>
    </submittedName>
</protein>